<dbReference type="Gene3D" id="3.30.2160.10">
    <property type="entry name" value="Hect, E3 ligase catalytic domain"/>
    <property type="match status" value="1"/>
</dbReference>
<evidence type="ECO:0000256" key="11">
    <source>
        <dbReference type="ARBA" id="ARBA00022833"/>
    </source>
</evidence>
<dbReference type="GO" id="GO:0030518">
    <property type="term" value="P:nuclear receptor-mediated steroid hormone signaling pathway"/>
    <property type="evidence" value="ECO:0007669"/>
    <property type="project" value="UniProtKB-ARBA"/>
</dbReference>
<keyword evidence="12" id="KW-0647">Proteasome</keyword>
<evidence type="ECO:0000256" key="12">
    <source>
        <dbReference type="ARBA" id="ARBA00022942"/>
    </source>
</evidence>
<accession>A0AAV2KX72</accession>
<dbReference type="GO" id="GO:0048731">
    <property type="term" value="P:system development"/>
    <property type="evidence" value="ECO:0007669"/>
    <property type="project" value="UniProtKB-ARBA"/>
</dbReference>
<evidence type="ECO:0000256" key="13">
    <source>
        <dbReference type="ARBA" id="ARBA00023108"/>
    </source>
</evidence>
<dbReference type="AlphaFoldDB" id="A0AAV2KX72"/>
<organism evidence="21 22">
    <name type="scientific">Knipowitschia caucasica</name>
    <name type="common">Caucasian dwarf goby</name>
    <name type="synonym">Pomatoschistus caucasicus</name>
    <dbReference type="NCBI Taxonomy" id="637954"/>
    <lineage>
        <taxon>Eukaryota</taxon>
        <taxon>Metazoa</taxon>
        <taxon>Chordata</taxon>
        <taxon>Craniata</taxon>
        <taxon>Vertebrata</taxon>
        <taxon>Euteleostomi</taxon>
        <taxon>Actinopterygii</taxon>
        <taxon>Neopterygii</taxon>
        <taxon>Teleostei</taxon>
        <taxon>Neoteleostei</taxon>
        <taxon>Acanthomorphata</taxon>
        <taxon>Gobiaria</taxon>
        <taxon>Gobiiformes</taxon>
        <taxon>Gobioidei</taxon>
        <taxon>Gobiidae</taxon>
        <taxon>Gobiinae</taxon>
        <taxon>Knipowitschia</taxon>
    </lineage>
</organism>
<dbReference type="GO" id="GO:0048511">
    <property type="term" value="P:rhythmic process"/>
    <property type="evidence" value="ECO:0007669"/>
    <property type="project" value="UniProtKB-KW"/>
</dbReference>
<dbReference type="GO" id="GO:0010604">
    <property type="term" value="P:positive regulation of macromolecule metabolic process"/>
    <property type="evidence" value="ECO:0007669"/>
    <property type="project" value="UniProtKB-ARBA"/>
</dbReference>
<dbReference type="GO" id="GO:0008270">
    <property type="term" value="F:zinc ion binding"/>
    <property type="evidence" value="ECO:0007669"/>
    <property type="project" value="UniProtKB-KW"/>
</dbReference>
<keyword evidence="7" id="KW-0808">Transferase</keyword>
<keyword evidence="5" id="KW-0963">Cytoplasm</keyword>
<evidence type="ECO:0000256" key="14">
    <source>
        <dbReference type="ARBA" id="ARBA00023242"/>
    </source>
</evidence>
<dbReference type="SMART" id="SM00119">
    <property type="entry name" value="HECTc"/>
    <property type="match status" value="1"/>
</dbReference>
<evidence type="ECO:0000256" key="18">
    <source>
        <dbReference type="PROSITE-ProRule" id="PRU00104"/>
    </source>
</evidence>
<keyword evidence="10 18" id="KW-0833">Ubl conjugation pathway</keyword>
<evidence type="ECO:0000313" key="21">
    <source>
        <dbReference type="EMBL" id="CAL1593283.1"/>
    </source>
</evidence>
<keyword evidence="6" id="KW-0597">Phosphoprotein</keyword>
<dbReference type="InterPro" id="IPR035983">
    <property type="entry name" value="Hect_E3_ubiquitin_ligase"/>
</dbReference>
<evidence type="ECO:0000256" key="4">
    <source>
        <dbReference type="ARBA" id="ARBA00012485"/>
    </source>
</evidence>
<protein>
    <recommendedName>
        <fullName evidence="15">Ubiquitin-protein ligase E3A</fullName>
        <ecNumber evidence="4">2.3.2.26</ecNumber>
    </recommendedName>
    <alternativeName>
        <fullName evidence="17">HECT-type ubiquitin transferase E3A</fullName>
    </alternativeName>
    <alternativeName>
        <fullName evidence="16">Oncogenic protein-associated protein E6-AP</fullName>
    </alternativeName>
</protein>
<dbReference type="FunFam" id="3.30.2160.10:FF:000004">
    <property type="entry name" value="probable E3 ubiquitin-protein ligase HERC4 isoform X1"/>
    <property type="match status" value="1"/>
</dbReference>
<keyword evidence="8" id="KW-0479">Metal-binding</keyword>
<dbReference type="EC" id="2.3.2.26" evidence="4"/>
<evidence type="ECO:0000256" key="15">
    <source>
        <dbReference type="ARBA" id="ARBA00067504"/>
    </source>
</evidence>
<name>A0AAV2KX72_KNICA</name>
<dbReference type="GO" id="GO:0000209">
    <property type="term" value="P:protein polyubiquitination"/>
    <property type="evidence" value="ECO:0007669"/>
    <property type="project" value="InterPro"/>
</dbReference>
<evidence type="ECO:0000256" key="7">
    <source>
        <dbReference type="ARBA" id="ARBA00022679"/>
    </source>
</evidence>
<sequence>MYRRQQRPPLLPLLPLTTVTTTSSYGCGGSTRCMLGYRLLFTLRSAHVTCRDWSQVSAIPELRSVVDKLNLISNPSPHPPSPFLPPDRNKSAAKTLIERYFRQLTDGCGNGSCTNDFCASNGDFKPLDKNAAAVKALQLFKNNAKLCDLHVPCLDRQVSTDQGDFTGIHHLTESNVLMMLSFCKEAKDFSAAAQAIGRVFSNSESLMKSFRTDTKPEQAQNLPNEPDASEKGATASPNQDASETDLNVDIKAVRRVYEKILAIDEIQGALVDAMIFLTPNLELDLEYLEVYETNPDYLNIFIIVMENTNLHSPEYLEVASPQFCKAMSKLPDQAQARLAKVWSEFGLSHIRRMMETYQQLITFTIVSNDYDADNLVNDDETVVAAAKCLKVVFYASILGGEIDVGHNEEDDIDFESEELSLHELMGEERIYKKGPRVDPLETELGLKAIDSRKPLIPFEDFVNDSLNDVLEMDKDFTFFKVDEDSKFSFQTCPFILSVITKNQGLYYDNRIRMYGERRLTAFYSMMQGREPTPFLELKVRRDHIIDDALIRLEIIAMENPSDLKKQLVVEFEGEQGVDEGGISKEFFLLFLEEIFNPDIGMFSYEEDTGLFWFSPTSLENDAQFSLIGIVLGLAIYNSCILDVHFPMVVYRKLMGKKGTYQDLADLNPVLFKSLKDLLEYTGNVEDDLMLTFQISQTDLFGNPTLYDLKEKGDLIPVTKENRQEFVDMYADYILNKSVESQFKAFKKGFLMVTYESPLKYLYRPEEVELLICGSRKLDFEALEQTTDYDGGYSKDSQIIKDFWEIIHSFSEEQKRLFLQFTTGTDRAPVGGLGKMKMIIARNGPDTDRLPTSHTCFNALLLPEYSTKDKMREQLLKAITYAKGFGLL</sequence>
<evidence type="ECO:0000256" key="2">
    <source>
        <dbReference type="ARBA" id="ARBA00004123"/>
    </source>
</evidence>
<dbReference type="Gene3D" id="3.90.1750.10">
    <property type="entry name" value="Hect, E3 ligase catalytic domains"/>
    <property type="match status" value="1"/>
</dbReference>
<evidence type="ECO:0000256" key="17">
    <source>
        <dbReference type="ARBA" id="ARBA00077264"/>
    </source>
</evidence>
<gene>
    <name evidence="21" type="ORF">KC01_LOCUS22409</name>
</gene>
<dbReference type="FunFam" id="3.30.2410.10:FF:000003">
    <property type="entry name" value="probable E3 ubiquitin-protein ligase HERC4 isoform X1"/>
    <property type="match status" value="1"/>
</dbReference>
<evidence type="ECO:0000256" key="10">
    <source>
        <dbReference type="ARBA" id="ARBA00022786"/>
    </source>
</evidence>
<dbReference type="GO" id="GO:0006511">
    <property type="term" value="P:ubiquitin-dependent protein catabolic process"/>
    <property type="evidence" value="ECO:0007669"/>
    <property type="project" value="UniProtKB-ARBA"/>
</dbReference>
<dbReference type="GO" id="GO:0005737">
    <property type="term" value="C:cytoplasm"/>
    <property type="evidence" value="ECO:0007669"/>
    <property type="project" value="UniProtKB-SubCell"/>
</dbReference>
<dbReference type="GO" id="GO:0000502">
    <property type="term" value="C:proteasome complex"/>
    <property type="evidence" value="ECO:0007669"/>
    <property type="project" value="UniProtKB-KW"/>
</dbReference>
<dbReference type="SUPFAM" id="SSF56204">
    <property type="entry name" value="Hect, E3 ligase catalytic domain"/>
    <property type="match status" value="1"/>
</dbReference>
<comment type="catalytic activity">
    <reaction evidence="1">
        <text>S-ubiquitinyl-[E2 ubiquitin-conjugating enzyme]-L-cysteine + [acceptor protein]-L-lysine = [E2 ubiquitin-conjugating enzyme]-L-cysteine + N(6)-ubiquitinyl-[acceptor protein]-L-lysine.</text>
        <dbReference type="EC" id="2.3.2.26"/>
    </reaction>
</comment>
<dbReference type="FunFam" id="3.90.1750.10:FF:000008">
    <property type="entry name" value="Putative ubiquitin-protein ligase E3A"/>
    <property type="match status" value="1"/>
</dbReference>
<evidence type="ECO:0000256" key="8">
    <source>
        <dbReference type="ARBA" id="ARBA00022723"/>
    </source>
</evidence>
<evidence type="ECO:0000256" key="16">
    <source>
        <dbReference type="ARBA" id="ARBA00077235"/>
    </source>
</evidence>
<dbReference type="GO" id="GO:0080090">
    <property type="term" value="P:regulation of primary metabolic process"/>
    <property type="evidence" value="ECO:0007669"/>
    <property type="project" value="UniProtKB-ARBA"/>
</dbReference>
<dbReference type="PANTHER" id="PTHR45700">
    <property type="entry name" value="UBIQUITIN-PROTEIN LIGASE E3C"/>
    <property type="match status" value="1"/>
</dbReference>
<reference evidence="21 22" key="1">
    <citation type="submission" date="2024-04" db="EMBL/GenBank/DDBJ databases">
        <authorList>
            <person name="Waldvogel A.-M."/>
            <person name="Schoenle A."/>
        </authorList>
    </citation>
    <scope>NUCLEOTIDE SEQUENCE [LARGE SCALE GENOMIC DNA]</scope>
</reference>
<evidence type="ECO:0000256" key="9">
    <source>
        <dbReference type="ARBA" id="ARBA00022771"/>
    </source>
</evidence>
<dbReference type="Pfam" id="PF00632">
    <property type="entry name" value="HECT"/>
    <property type="match status" value="1"/>
</dbReference>
<keyword evidence="11" id="KW-0862">Zinc</keyword>
<dbReference type="GO" id="GO:0005634">
    <property type="term" value="C:nucleus"/>
    <property type="evidence" value="ECO:0007669"/>
    <property type="project" value="UniProtKB-SubCell"/>
</dbReference>
<dbReference type="InterPro" id="IPR000569">
    <property type="entry name" value="HECT_dom"/>
</dbReference>
<evidence type="ECO:0000313" key="22">
    <source>
        <dbReference type="Proteomes" id="UP001497482"/>
    </source>
</evidence>
<dbReference type="Proteomes" id="UP001497482">
    <property type="component" value="Chromosome 2"/>
</dbReference>
<evidence type="ECO:0000256" key="19">
    <source>
        <dbReference type="SAM" id="MobiDB-lite"/>
    </source>
</evidence>
<dbReference type="PANTHER" id="PTHR45700:SF10">
    <property type="entry name" value="UBIQUITIN-PROTEIN LIGASE E3A"/>
    <property type="match status" value="1"/>
</dbReference>
<dbReference type="Pfam" id="PF16558">
    <property type="entry name" value="AZUL"/>
    <property type="match status" value="1"/>
</dbReference>
<evidence type="ECO:0000256" key="1">
    <source>
        <dbReference type="ARBA" id="ARBA00000885"/>
    </source>
</evidence>
<dbReference type="GO" id="GO:0048513">
    <property type="term" value="P:animal organ development"/>
    <property type="evidence" value="ECO:0007669"/>
    <property type="project" value="UniProtKB-ARBA"/>
</dbReference>
<comment type="subcellular location">
    <subcellularLocation>
        <location evidence="3">Cytoplasm</location>
    </subcellularLocation>
    <subcellularLocation>
        <location evidence="2">Nucleus</location>
    </subcellularLocation>
</comment>
<evidence type="ECO:0000256" key="3">
    <source>
        <dbReference type="ARBA" id="ARBA00004496"/>
    </source>
</evidence>
<dbReference type="InterPro" id="IPR032353">
    <property type="entry name" value="AZUL"/>
</dbReference>
<dbReference type="Gene3D" id="6.10.130.10">
    <property type="entry name" value="Ubiquitin-protein ligase E3A, N-terminal zinc-binding domain (AZUL)"/>
    <property type="match status" value="1"/>
</dbReference>
<keyword evidence="22" id="KW-1185">Reference proteome</keyword>
<dbReference type="InterPro" id="IPR042556">
    <property type="entry name" value="AZUL_sf"/>
</dbReference>
<keyword evidence="9" id="KW-0863">Zinc-finger</keyword>
<proteinExistence type="predicted"/>
<evidence type="ECO:0000259" key="20">
    <source>
        <dbReference type="PROSITE" id="PS50237"/>
    </source>
</evidence>
<evidence type="ECO:0000256" key="6">
    <source>
        <dbReference type="ARBA" id="ARBA00022553"/>
    </source>
</evidence>
<keyword evidence="14" id="KW-0539">Nucleus</keyword>
<dbReference type="GO" id="GO:0042752">
    <property type="term" value="P:regulation of circadian rhythm"/>
    <property type="evidence" value="ECO:0007669"/>
    <property type="project" value="UniProtKB-ARBA"/>
</dbReference>
<dbReference type="PROSITE" id="PS50237">
    <property type="entry name" value="HECT"/>
    <property type="match status" value="1"/>
</dbReference>
<feature type="region of interest" description="Disordered" evidence="19">
    <location>
        <begin position="210"/>
        <end position="243"/>
    </location>
</feature>
<feature type="domain" description="HECT" evidence="20">
    <location>
        <begin position="559"/>
        <end position="887"/>
    </location>
</feature>
<dbReference type="EMBL" id="OZ035824">
    <property type="protein sequence ID" value="CAL1593283.1"/>
    <property type="molecule type" value="Genomic_DNA"/>
</dbReference>
<dbReference type="PROSITE" id="PS51257">
    <property type="entry name" value="PROKAR_LIPOPROTEIN"/>
    <property type="match status" value="1"/>
</dbReference>
<evidence type="ECO:0000256" key="5">
    <source>
        <dbReference type="ARBA" id="ARBA00022490"/>
    </source>
</evidence>
<dbReference type="InterPro" id="IPR044611">
    <property type="entry name" value="E3A/B/C-like"/>
</dbReference>
<feature type="active site" description="Glycyl thioester intermediate" evidence="18">
    <location>
        <position position="855"/>
    </location>
</feature>
<dbReference type="CDD" id="cd00078">
    <property type="entry name" value="HECTc"/>
    <property type="match status" value="1"/>
</dbReference>
<dbReference type="Gene3D" id="3.30.2410.10">
    <property type="entry name" value="Hect, E3 ligase catalytic domain"/>
    <property type="match status" value="1"/>
</dbReference>
<dbReference type="GO" id="GO:0061630">
    <property type="term" value="F:ubiquitin protein ligase activity"/>
    <property type="evidence" value="ECO:0007669"/>
    <property type="project" value="UniProtKB-EC"/>
</dbReference>
<keyword evidence="13" id="KW-0090">Biological rhythms</keyword>